<dbReference type="AlphaFoldDB" id="A0AA36DK14"/>
<evidence type="ECO:0000313" key="3">
    <source>
        <dbReference type="Proteomes" id="UP001177023"/>
    </source>
</evidence>
<keyword evidence="3" id="KW-1185">Reference proteome</keyword>
<proteinExistence type="predicted"/>
<protein>
    <submittedName>
        <fullName evidence="2">Uncharacterized protein</fullName>
    </submittedName>
</protein>
<organism evidence="2 3">
    <name type="scientific">Mesorhabditis spiculigera</name>
    <dbReference type="NCBI Taxonomy" id="96644"/>
    <lineage>
        <taxon>Eukaryota</taxon>
        <taxon>Metazoa</taxon>
        <taxon>Ecdysozoa</taxon>
        <taxon>Nematoda</taxon>
        <taxon>Chromadorea</taxon>
        <taxon>Rhabditida</taxon>
        <taxon>Rhabditina</taxon>
        <taxon>Rhabditomorpha</taxon>
        <taxon>Rhabditoidea</taxon>
        <taxon>Rhabditidae</taxon>
        <taxon>Mesorhabditinae</taxon>
        <taxon>Mesorhabditis</taxon>
    </lineage>
</organism>
<reference evidence="2" key="1">
    <citation type="submission" date="2023-06" db="EMBL/GenBank/DDBJ databases">
        <authorList>
            <person name="Delattre M."/>
        </authorList>
    </citation>
    <scope>NUCLEOTIDE SEQUENCE</scope>
    <source>
        <strain evidence="2">AF72</strain>
    </source>
</reference>
<dbReference type="EMBL" id="CATQJA010002710">
    <property type="protein sequence ID" value="CAJ0587504.1"/>
    <property type="molecule type" value="Genomic_DNA"/>
</dbReference>
<sequence>MRIRAREQKGKLSYTITSRYPPITEAYPLETRMKINKPECAAALRGLLIPVGLAGVLHGSVAQRWTRALDTTGSSLTGSSTSCFAQKMRFAPTTRPKNPETFFPDYQLAAQRLAAARLACDNIKETQIMEETLAMVLYMKLHSLSAHEEAAIRRLWETLSPATLTQRPAAVFTVINMPFVDEPAMMDTRFERALVHAREAAAALDTKAAIQTNDKRFMARCALLQSLNRYIRERRLGLMTAVQEAKAELAAAEDYFEKMGTEADASRLDYEKFMDELLAGCKRVTHTNENELRAVMPPLPEIPVLNKYTITRFFQDYKAINWAEPVPVRAARADEDDTETALVRSPAVQPENDEEPEVPHPDPN</sequence>
<evidence type="ECO:0000313" key="2">
    <source>
        <dbReference type="EMBL" id="CAJ0587504.1"/>
    </source>
</evidence>
<gene>
    <name evidence="2" type="ORF">MSPICULIGERA_LOCUS25469</name>
</gene>
<name>A0AA36DK14_9BILA</name>
<evidence type="ECO:0000256" key="1">
    <source>
        <dbReference type="SAM" id="MobiDB-lite"/>
    </source>
</evidence>
<accession>A0AA36DK14</accession>
<feature type="region of interest" description="Disordered" evidence="1">
    <location>
        <begin position="330"/>
        <end position="364"/>
    </location>
</feature>
<dbReference type="Proteomes" id="UP001177023">
    <property type="component" value="Unassembled WGS sequence"/>
</dbReference>
<feature type="non-terminal residue" evidence="2">
    <location>
        <position position="1"/>
    </location>
</feature>
<comment type="caution">
    <text evidence="2">The sequence shown here is derived from an EMBL/GenBank/DDBJ whole genome shotgun (WGS) entry which is preliminary data.</text>
</comment>